<keyword evidence="1" id="KW-0560">Oxidoreductase</keyword>
<dbReference type="InterPro" id="IPR013328">
    <property type="entry name" value="6PGD_dom2"/>
</dbReference>
<evidence type="ECO:0000259" key="4">
    <source>
        <dbReference type="Pfam" id="PF03446"/>
    </source>
</evidence>
<sequence>MNIGYVGLGNMGGALARRLLLRHSLHVYDLSATAVEALVDLGAKACSSLAELASVCDTIFLCLPTSNHVREMLFGEGGIASALRRGTMIVDQTTGDPMATAEMARQIAALGSELIDAPVSGGIQGAEAGTIAIMVGAHAPQFERISPILASISKNVFHAGAPQAGQVIKLVNNMLSAAQRLLSFEGMALAVKNGVDPQKACEILVAGGARNVFLEKFMASHILKGDLYSGFTLGLMHKDVRLACELGSDSGVPMLFGNLTRDFYQICINEFGKDAQVHSAALMVDRCSGSKLVPKNSDYESRVN</sequence>
<evidence type="ECO:0000313" key="6">
    <source>
        <dbReference type="EMBL" id="SAK54059.1"/>
    </source>
</evidence>
<dbReference type="PANTHER" id="PTHR22981:SF7">
    <property type="entry name" value="3-HYDROXYISOBUTYRATE DEHYDROGENASE, MITOCHONDRIAL"/>
    <property type="match status" value="1"/>
</dbReference>
<reference evidence="6" key="1">
    <citation type="submission" date="2016-01" db="EMBL/GenBank/DDBJ databases">
        <authorList>
            <person name="Peeters C."/>
        </authorList>
    </citation>
    <scope>NUCLEOTIDE SEQUENCE</scope>
    <source>
        <strain evidence="6">LMG 29321</strain>
    </source>
</reference>
<dbReference type="Gene3D" id="1.10.1040.10">
    <property type="entry name" value="N-(1-d-carboxylethyl)-l-norvaline Dehydrogenase, domain 2"/>
    <property type="match status" value="1"/>
</dbReference>
<dbReference type="InterPro" id="IPR015815">
    <property type="entry name" value="HIBADH-related"/>
</dbReference>
<evidence type="ECO:0000259" key="5">
    <source>
        <dbReference type="Pfam" id="PF14833"/>
    </source>
</evidence>
<feature type="domain" description="6-phosphogluconate dehydrogenase NADP-binding" evidence="4">
    <location>
        <begin position="2"/>
        <end position="160"/>
    </location>
</feature>
<dbReference type="InterPro" id="IPR006115">
    <property type="entry name" value="6PGDH_NADP-bd"/>
</dbReference>
<proteinExistence type="predicted"/>
<evidence type="ECO:0000256" key="1">
    <source>
        <dbReference type="ARBA" id="ARBA00023002"/>
    </source>
</evidence>
<keyword evidence="2" id="KW-0520">NAD</keyword>
<dbReference type="SUPFAM" id="SSF51735">
    <property type="entry name" value="NAD(P)-binding Rossmann-fold domains"/>
    <property type="match status" value="1"/>
</dbReference>
<dbReference type="EMBL" id="FCOX02000004">
    <property type="protein sequence ID" value="SAK54059.1"/>
    <property type="molecule type" value="Genomic_DNA"/>
</dbReference>
<dbReference type="InterPro" id="IPR036291">
    <property type="entry name" value="NAD(P)-bd_dom_sf"/>
</dbReference>
<gene>
    <name evidence="6" type="ORF">AWB78_01392</name>
</gene>
<keyword evidence="7" id="KW-1185">Reference proteome</keyword>
<dbReference type="Pfam" id="PF14833">
    <property type="entry name" value="NAD_binding_11"/>
    <property type="match status" value="1"/>
</dbReference>
<dbReference type="Pfam" id="PF03446">
    <property type="entry name" value="NAD_binding_2"/>
    <property type="match status" value="1"/>
</dbReference>
<evidence type="ECO:0000256" key="2">
    <source>
        <dbReference type="ARBA" id="ARBA00023027"/>
    </source>
</evidence>
<dbReference type="PIRSF" id="PIRSF000103">
    <property type="entry name" value="HIBADH"/>
    <property type="match status" value="1"/>
</dbReference>
<feature type="domain" description="3-hydroxyisobutyrate dehydrogenase-like NAD-binding" evidence="5">
    <location>
        <begin position="164"/>
        <end position="280"/>
    </location>
</feature>
<dbReference type="AlphaFoldDB" id="A0A158A8K0"/>
<comment type="caution">
    <text evidence="6">The sequence shown here is derived from an EMBL/GenBank/DDBJ whole genome shotgun (WGS) entry which is preliminary data.</text>
</comment>
<dbReference type="OrthoDB" id="9777604at2"/>
<organism evidence="6 7">
    <name type="scientific">Caballeronia calidae</name>
    <dbReference type="NCBI Taxonomy" id="1777139"/>
    <lineage>
        <taxon>Bacteria</taxon>
        <taxon>Pseudomonadati</taxon>
        <taxon>Pseudomonadota</taxon>
        <taxon>Betaproteobacteria</taxon>
        <taxon>Burkholderiales</taxon>
        <taxon>Burkholderiaceae</taxon>
        <taxon>Caballeronia</taxon>
    </lineage>
</organism>
<accession>A0A158A8K0</accession>
<dbReference type="GO" id="GO:0051287">
    <property type="term" value="F:NAD binding"/>
    <property type="evidence" value="ECO:0007669"/>
    <property type="project" value="InterPro"/>
</dbReference>
<dbReference type="Proteomes" id="UP000071859">
    <property type="component" value="Unassembled WGS sequence"/>
</dbReference>
<dbReference type="PANTHER" id="PTHR22981">
    <property type="entry name" value="3-HYDROXYISOBUTYRATE DEHYDROGENASE-RELATED"/>
    <property type="match status" value="1"/>
</dbReference>
<dbReference type="GO" id="GO:0016616">
    <property type="term" value="F:oxidoreductase activity, acting on the CH-OH group of donors, NAD or NADP as acceptor"/>
    <property type="evidence" value="ECO:0007669"/>
    <property type="project" value="TreeGrafter"/>
</dbReference>
<dbReference type="InterPro" id="IPR008927">
    <property type="entry name" value="6-PGluconate_DH-like_C_sf"/>
</dbReference>
<feature type="active site" evidence="3">
    <location>
        <position position="169"/>
    </location>
</feature>
<dbReference type="InterPro" id="IPR029154">
    <property type="entry name" value="HIBADH-like_NADP-bd"/>
</dbReference>
<dbReference type="Gene3D" id="3.40.50.720">
    <property type="entry name" value="NAD(P)-binding Rossmann-like Domain"/>
    <property type="match status" value="1"/>
</dbReference>
<name>A0A158A8K0_9BURK</name>
<dbReference type="GO" id="GO:0050661">
    <property type="term" value="F:NADP binding"/>
    <property type="evidence" value="ECO:0007669"/>
    <property type="project" value="InterPro"/>
</dbReference>
<evidence type="ECO:0000313" key="7">
    <source>
        <dbReference type="Proteomes" id="UP000071859"/>
    </source>
</evidence>
<evidence type="ECO:0000256" key="3">
    <source>
        <dbReference type="PIRSR" id="PIRSR000103-1"/>
    </source>
</evidence>
<dbReference type="SUPFAM" id="SSF48179">
    <property type="entry name" value="6-phosphogluconate dehydrogenase C-terminal domain-like"/>
    <property type="match status" value="1"/>
</dbReference>
<protein>
    <submittedName>
        <fullName evidence="6">6-phosphogluconate dehydrogenase</fullName>
    </submittedName>
</protein>